<dbReference type="Gene3D" id="3.30.200.20">
    <property type="entry name" value="Phosphorylase Kinase, domain 1"/>
    <property type="match status" value="1"/>
</dbReference>
<comment type="caution">
    <text evidence="2">The sequence shown here is derived from an EMBL/GenBank/DDBJ whole genome shotgun (WGS) entry which is preliminary data.</text>
</comment>
<dbReference type="OrthoDB" id="283096at2"/>
<feature type="domain" description="Aminoglycoside phosphotransferase" evidence="1">
    <location>
        <begin position="25"/>
        <end position="267"/>
    </location>
</feature>
<dbReference type="AlphaFoldDB" id="A0A2S8GD48"/>
<name>A0A2S8GD48_9BACT</name>
<dbReference type="Gene3D" id="3.90.1200.10">
    <property type="match status" value="1"/>
</dbReference>
<protein>
    <recommendedName>
        <fullName evidence="1">Aminoglycoside phosphotransferase domain-containing protein</fullName>
    </recommendedName>
</protein>
<dbReference type="RefSeq" id="WP_105338974.1">
    <property type="nucleotide sequence ID" value="NZ_PUHZ01000025.1"/>
</dbReference>
<evidence type="ECO:0000259" key="1">
    <source>
        <dbReference type="Pfam" id="PF01636"/>
    </source>
</evidence>
<dbReference type="Proteomes" id="UP000237819">
    <property type="component" value="Unassembled WGS sequence"/>
</dbReference>
<organism evidence="2 3">
    <name type="scientific">Blastopirellula marina</name>
    <dbReference type="NCBI Taxonomy" id="124"/>
    <lineage>
        <taxon>Bacteria</taxon>
        <taxon>Pseudomonadati</taxon>
        <taxon>Planctomycetota</taxon>
        <taxon>Planctomycetia</taxon>
        <taxon>Pirellulales</taxon>
        <taxon>Pirellulaceae</taxon>
        <taxon>Blastopirellula</taxon>
    </lineage>
</organism>
<reference evidence="2 3" key="1">
    <citation type="submission" date="2018-02" db="EMBL/GenBank/DDBJ databases">
        <title>Comparative genomes isolates from brazilian mangrove.</title>
        <authorList>
            <person name="Araujo J.E."/>
            <person name="Taketani R.G."/>
            <person name="Silva M.C.P."/>
            <person name="Loureco M.V."/>
            <person name="Andreote F.D."/>
        </authorList>
    </citation>
    <scope>NUCLEOTIDE SEQUENCE [LARGE SCALE GENOMIC DNA]</scope>
    <source>
        <strain evidence="2 3">Nap-Phe MGV</strain>
    </source>
</reference>
<proteinExistence type="predicted"/>
<gene>
    <name evidence="2" type="ORF">C5Y93_29125</name>
</gene>
<dbReference type="Pfam" id="PF01636">
    <property type="entry name" value="APH"/>
    <property type="match status" value="1"/>
</dbReference>
<dbReference type="InterPro" id="IPR002575">
    <property type="entry name" value="Aminoglycoside_PTrfase"/>
</dbReference>
<evidence type="ECO:0000313" key="3">
    <source>
        <dbReference type="Proteomes" id="UP000237819"/>
    </source>
</evidence>
<evidence type="ECO:0000313" key="2">
    <source>
        <dbReference type="EMBL" id="PQO42395.1"/>
    </source>
</evidence>
<dbReference type="EMBL" id="PUHZ01000025">
    <property type="protein sequence ID" value="PQO42395.1"/>
    <property type="molecule type" value="Genomic_DNA"/>
</dbReference>
<accession>A0A2S8GD48</accession>
<sequence length="337" mass="38531">MSHNFDSLGQVLEQFRLPPIPAEKITLLPAGLSGSQVWKVETAWGNFCLKCMPAGFSVQRIQTIHRAVTARRDAGMTLLPNYCQSASRQTYVEHDKRLWELQTWATGSEALPPYSFAEQRSMLQTVARFHQVLRNTPQDISRLAPSEGVATRLQMLRTWRDHRMQEVVPQVERYGNPKVRGILALFTMVFQTFHRPLELLLESVADEGFLVEYCIGDPRPENFHFEDGQVSAMFDFGSLRKDNIALDIARLASELSTDGSVDWELAFDNIELIRPLKEAEKHLTQILDAANVLLTGLKWVQWIVIDGYSFSNPKLVEARLLHLAMRVDQLIHHPVWQ</sequence>
<dbReference type="SUPFAM" id="SSF56112">
    <property type="entry name" value="Protein kinase-like (PK-like)"/>
    <property type="match status" value="1"/>
</dbReference>
<dbReference type="InterPro" id="IPR011009">
    <property type="entry name" value="Kinase-like_dom_sf"/>
</dbReference>